<keyword evidence="5" id="KW-1185">Reference proteome</keyword>
<dbReference type="InterPro" id="IPR001647">
    <property type="entry name" value="HTH_TetR"/>
</dbReference>
<evidence type="ECO:0000256" key="1">
    <source>
        <dbReference type="ARBA" id="ARBA00023125"/>
    </source>
</evidence>
<evidence type="ECO:0000259" key="3">
    <source>
        <dbReference type="PROSITE" id="PS50977"/>
    </source>
</evidence>
<dbReference type="EMBL" id="PVXQ01000005">
    <property type="protein sequence ID" value="PRR83750.1"/>
    <property type="molecule type" value="Genomic_DNA"/>
</dbReference>
<dbReference type="Proteomes" id="UP000239471">
    <property type="component" value="Unassembled WGS sequence"/>
</dbReference>
<proteinExistence type="predicted"/>
<comment type="caution">
    <text evidence="4">The sequence shown here is derived from an EMBL/GenBank/DDBJ whole genome shotgun (WGS) entry which is preliminary data.</text>
</comment>
<dbReference type="PROSITE" id="PS50977">
    <property type="entry name" value="HTH_TETR_2"/>
    <property type="match status" value="1"/>
</dbReference>
<dbReference type="RefSeq" id="WP_106058730.1">
    <property type="nucleotide sequence ID" value="NZ_PVXQ01000005.1"/>
</dbReference>
<protein>
    <recommendedName>
        <fullName evidence="3">HTH tetR-type domain-containing protein</fullName>
    </recommendedName>
</protein>
<accession>A0A2T0BIP2</accession>
<sequence>MNLSIRNISKEIGISSELMFYYFESKEKLYMPLLKEALKGIGIIEKIPESLSHIQIFDGITKTILDIFSRASATIIMTFVSPEIFEMMKLAIS</sequence>
<evidence type="ECO:0000256" key="2">
    <source>
        <dbReference type="PROSITE-ProRule" id="PRU00335"/>
    </source>
</evidence>
<reference evidence="4 5" key="1">
    <citation type="submission" date="2018-03" db="EMBL/GenBank/DDBJ databases">
        <title>Genome sequence of Clostridium vincentii DSM 10228.</title>
        <authorList>
            <person name="Poehlein A."/>
            <person name="Daniel R."/>
        </authorList>
    </citation>
    <scope>NUCLEOTIDE SEQUENCE [LARGE SCALE GENOMIC DNA]</scope>
    <source>
        <strain evidence="4 5">DSM 10228</strain>
    </source>
</reference>
<dbReference type="AlphaFoldDB" id="A0A2T0BIP2"/>
<keyword evidence="1 2" id="KW-0238">DNA-binding</keyword>
<feature type="domain" description="HTH tetR-type" evidence="3">
    <location>
        <begin position="1"/>
        <end position="41"/>
    </location>
</feature>
<evidence type="ECO:0000313" key="5">
    <source>
        <dbReference type="Proteomes" id="UP000239471"/>
    </source>
</evidence>
<organism evidence="4 5">
    <name type="scientific">Clostridium vincentii</name>
    <dbReference type="NCBI Taxonomy" id="52704"/>
    <lineage>
        <taxon>Bacteria</taxon>
        <taxon>Bacillati</taxon>
        <taxon>Bacillota</taxon>
        <taxon>Clostridia</taxon>
        <taxon>Eubacteriales</taxon>
        <taxon>Clostridiaceae</taxon>
        <taxon>Clostridium</taxon>
    </lineage>
</organism>
<feature type="DNA-binding region" description="H-T-H motif" evidence="2">
    <location>
        <begin position="4"/>
        <end position="23"/>
    </location>
</feature>
<dbReference type="Pfam" id="PF00440">
    <property type="entry name" value="TetR_N"/>
    <property type="match status" value="1"/>
</dbReference>
<dbReference type="InterPro" id="IPR009057">
    <property type="entry name" value="Homeodomain-like_sf"/>
</dbReference>
<name>A0A2T0BIP2_9CLOT</name>
<dbReference type="SUPFAM" id="SSF46689">
    <property type="entry name" value="Homeodomain-like"/>
    <property type="match status" value="1"/>
</dbReference>
<gene>
    <name evidence="4" type="ORF">CLVI_06970</name>
</gene>
<evidence type="ECO:0000313" key="4">
    <source>
        <dbReference type="EMBL" id="PRR83750.1"/>
    </source>
</evidence>
<dbReference type="OrthoDB" id="494991at2"/>
<dbReference type="Gene3D" id="1.10.357.10">
    <property type="entry name" value="Tetracycline Repressor, domain 2"/>
    <property type="match status" value="1"/>
</dbReference>
<dbReference type="GO" id="GO:0003677">
    <property type="term" value="F:DNA binding"/>
    <property type="evidence" value="ECO:0007669"/>
    <property type="project" value="UniProtKB-UniRule"/>
</dbReference>